<proteinExistence type="inferred from homology"/>
<evidence type="ECO:0000313" key="7">
    <source>
        <dbReference type="EMBL" id="PLW47193.1"/>
    </source>
</evidence>
<feature type="chain" id="PRO_5015083690" description="GH16 domain-containing protein" evidence="3">
    <location>
        <begin position="22"/>
        <end position="300"/>
    </location>
</feature>
<dbReference type="STRING" id="200324.A0A2N5T552"/>
<comment type="similarity">
    <text evidence="1 2">Belongs to the glycosyl hydrolase 12 (cellulase H) family.</text>
</comment>
<evidence type="ECO:0000256" key="3">
    <source>
        <dbReference type="SAM" id="SignalP"/>
    </source>
</evidence>
<evidence type="ECO:0000313" key="6">
    <source>
        <dbReference type="EMBL" id="PLW46985.1"/>
    </source>
</evidence>
<evidence type="ECO:0000256" key="1">
    <source>
        <dbReference type="ARBA" id="ARBA00005519"/>
    </source>
</evidence>
<evidence type="ECO:0000313" key="8">
    <source>
        <dbReference type="Proteomes" id="UP000235388"/>
    </source>
</evidence>
<dbReference type="Gene3D" id="2.60.120.180">
    <property type="match status" value="1"/>
</dbReference>
<dbReference type="Proteomes" id="UP000235392">
    <property type="component" value="Unassembled WGS sequence"/>
</dbReference>
<accession>A0A2N5T552</accession>
<keyword evidence="2" id="KW-0378">Hydrolase</keyword>
<dbReference type="InterPro" id="IPR002594">
    <property type="entry name" value="GH12"/>
</dbReference>
<comment type="caution">
    <text evidence="4">The sequence shown here is derived from an EMBL/GenBank/DDBJ whole genome shotgun (WGS) entry which is preliminary data.</text>
</comment>
<dbReference type="EMBL" id="PGCJ01000114">
    <property type="protein sequence ID" value="PLW46985.1"/>
    <property type="molecule type" value="Genomic_DNA"/>
</dbReference>
<evidence type="ECO:0000313" key="5">
    <source>
        <dbReference type="EMBL" id="PLW20935.1"/>
    </source>
</evidence>
<protein>
    <recommendedName>
        <fullName evidence="10">GH16 domain-containing protein</fullName>
    </recommendedName>
</protein>
<dbReference type="PANTHER" id="PTHR34002">
    <property type="entry name" value="BLR1656 PROTEIN"/>
    <property type="match status" value="1"/>
</dbReference>
<feature type="signal peptide" evidence="3">
    <location>
        <begin position="1"/>
        <end position="21"/>
    </location>
</feature>
<keyword evidence="2" id="KW-0326">Glycosidase</keyword>
<dbReference type="InterPro" id="IPR013320">
    <property type="entry name" value="ConA-like_dom_sf"/>
</dbReference>
<evidence type="ECO:0000313" key="4">
    <source>
        <dbReference type="EMBL" id="PLW20616.1"/>
    </source>
</evidence>
<keyword evidence="3" id="KW-0732">Signal</keyword>
<dbReference type="EMBL" id="PGCI01000033">
    <property type="protein sequence ID" value="PLW47193.1"/>
    <property type="molecule type" value="Genomic_DNA"/>
</dbReference>
<keyword evidence="2" id="KW-0624">Polysaccharide degradation</keyword>
<sequence length="300" mass="32983">MKQSPIFQIAAFLFIIAAVECHPATKTIVTPAPGTDPNGGTGQFALTQTMGETSENSCRGNKMTWKKGQASWEKLQLATNLNLYQNVWQSEKVSQGGMSDITCISFNQGNLAWTNDFQMPCAPQHNNQVKTYTNVAWAGSPIQLSNVTAFKTAWNWKFTKESKDLVLDVSYDIFLTKDRNCRSQSCASREIMIWLAAVGGARPAGQRVPVNGKPSGTFKIASKYEFQVWKGVVGVPVISIFPAQEGRRFTSFQADLKQVLANLGQFGVGQDEYILSVGAGIEVFKGQGTFSTSKYTLDLY</sequence>
<dbReference type="Proteomes" id="UP000235388">
    <property type="component" value="Unassembled WGS sequence"/>
</dbReference>
<keyword evidence="8" id="KW-1185">Reference proteome</keyword>
<evidence type="ECO:0000313" key="9">
    <source>
        <dbReference type="Proteomes" id="UP000235392"/>
    </source>
</evidence>
<dbReference type="AlphaFoldDB" id="A0A2N5T552"/>
<keyword evidence="2" id="KW-0119">Carbohydrate metabolism</keyword>
<dbReference type="EMBL" id="PGCJ01000794">
    <property type="protein sequence ID" value="PLW20616.1"/>
    <property type="molecule type" value="Genomic_DNA"/>
</dbReference>
<evidence type="ECO:0000256" key="2">
    <source>
        <dbReference type="RuleBase" id="RU361163"/>
    </source>
</evidence>
<gene>
    <name evidence="4" type="ORF">PCANC_06034</name>
    <name evidence="6" type="ORF">PCANC_06520</name>
    <name evidence="7" type="ORF">PCASD_02362</name>
    <name evidence="5" type="ORF">PCASD_13423</name>
</gene>
<evidence type="ECO:0008006" key="10">
    <source>
        <dbReference type="Google" id="ProtNLM"/>
    </source>
</evidence>
<dbReference type="GO" id="GO:0008810">
    <property type="term" value="F:cellulase activity"/>
    <property type="evidence" value="ECO:0007669"/>
    <property type="project" value="InterPro"/>
</dbReference>
<dbReference type="InterPro" id="IPR013319">
    <property type="entry name" value="GH11/12"/>
</dbReference>
<dbReference type="EMBL" id="PGCI01000691">
    <property type="protein sequence ID" value="PLW20935.1"/>
    <property type="molecule type" value="Genomic_DNA"/>
</dbReference>
<name>A0A2N5T552_9BASI</name>
<dbReference type="OrthoDB" id="89349at2759"/>
<dbReference type="PANTHER" id="PTHR34002:SF9">
    <property type="entry name" value="XYLOGLUCAN-SPECIFIC ENDO-BETA-1,4-GLUCANASE A"/>
    <property type="match status" value="1"/>
</dbReference>
<organism evidence="4 8">
    <name type="scientific">Puccinia coronata f. sp. avenae</name>
    <dbReference type="NCBI Taxonomy" id="200324"/>
    <lineage>
        <taxon>Eukaryota</taxon>
        <taxon>Fungi</taxon>
        <taxon>Dikarya</taxon>
        <taxon>Basidiomycota</taxon>
        <taxon>Pucciniomycotina</taxon>
        <taxon>Pucciniomycetes</taxon>
        <taxon>Pucciniales</taxon>
        <taxon>Pucciniaceae</taxon>
        <taxon>Puccinia</taxon>
    </lineage>
</organism>
<dbReference type="Pfam" id="PF01670">
    <property type="entry name" value="Glyco_hydro_12"/>
    <property type="match status" value="1"/>
</dbReference>
<dbReference type="GO" id="GO:0000272">
    <property type="term" value="P:polysaccharide catabolic process"/>
    <property type="evidence" value="ECO:0007669"/>
    <property type="project" value="UniProtKB-KW"/>
</dbReference>
<dbReference type="SUPFAM" id="SSF49899">
    <property type="entry name" value="Concanavalin A-like lectins/glucanases"/>
    <property type="match status" value="1"/>
</dbReference>
<reference evidence="8 9" key="1">
    <citation type="submission" date="2017-11" db="EMBL/GenBank/DDBJ databases">
        <title>De novo assembly and phasing of dikaryotic genomes from two isolates of Puccinia coronata f. sp. avenae, the causal agent of oat crown rust.</title>
        <authorList>
            <person name="Miller M.E."/>
            <person name="Zhang Y."/>
            <person name="Omidvar V."/>
            <person name="Sperschneider J."/>
            <person name="Schwessinger B."/>
            <person name="Raley C."/>
            <person name="Palmer J.M."/>
            <person name="Garnica D."/>
            <person name="Upadhyaya N."/>
            <person name="Rathjen J."/>
            <person name="Taylor J.M."/>
            <person name="Park R.F."/>
            <person name="Dodds P.N."/>
            <person name="Hirsch C.D."/>
            <person name="Kianian S.F."/>
            <person name="Figueroa M."/>
        </authorList>
    </citation>
    <scope>NUCLEOTIDE SEQUENCE [LARGE SCALE GENOMIC DNA]</scope>
    <source>
        <strain evidence="4">12NC29</strain>
        <strain evidence="5">12SD80</strain>
    </source>
</reference>